<organism evidence="2 3">
    <name type="scientific">Diaporthe ampelina</name>
    <dbReference type="NCBI Taxonomy" id="1214573"/>
    <lineage>
        <taxon>Eukaryota</taxon>
        <taxon>Fungi</taxon>
        <taxon>Dikarya</taxon>
        <taxon>Ascomycota</taxon>
        <taxon>Pezizomycotina</taxon>
        <taxon>Sordariomycetes</taxon>
        <taxon>Sordariomycetidae</taxon>
        <taxon>Diaporthales</taxon>
        <taxon>Diaporthaceae</taxon>
        <taxon>Diaporthe</taxon>
    </lineage>
</organism>
<dbReference type="OrthoDB" id="5086500at2759"/>
<dbReference type="EMBL" id="LCUC01000217">
    <property type="protein sequence ID" value="KKY34079.1"/>
    <property type="molecule type" value="Genomic_DNA"/>
</dbReference>
<feature type="chain" id="PRO_5002544020" description="Concanavalin A-like lectin/glucanase" evidence="1">
    <location>
        <begin position="20"/>
        <end position="251"/>
    </location>
</feature>
<feature type="signal peptide" evidence="1">
    <location>
        <begin position="1"/>
        <end position="19"/>
    </location>
</feature>
<evidence type="ECO:0000256" key="1">
    <source>
        <dbReference type="SAM" id="SignalP"/>
    </source>
</evidence>
<dbReference type="AlphaFoldDB" id="A0A0G2FJ35"/>
<evidence type="ECO:0008006" key="4">
    <source>
        <dbReference type="Google" id="ProtNLM"/>
    </source>
</evidence>
<sequence>MLSLTVVAIAAAFIRQVTADPWEDDRKRGNGFFMEYLPPDNWIIKATYSVTLPKIPCGYVPGGEEQLALWIGMQDNPGNGSTQDINFVQPLVVWGPTSNVTVDPACNSETWCGTASTYIGQGPDQQSAGFKPVAVGKTLDMEIVVGDAVTQTMYLDGQVFSTQTDSPGMRPGVFNSQNECITDSCGTLESFEWKDLRLTLKKAQPGWGPKMELANATTAGWKTPDGGVTWTNACIRVKRDYLYKDNSVHEC</sequence>
<keyword evidence="1" id="KW-0732">Signal</keyword>
<accession>A0A0G2FJ35</accession>
<reference evidence="2 3" key="2">
    <citation type="submission" date="2015-05" db="EMBL/GenBank/DDBJ databases">
        <authorList>
            <person name="Morales-Cruz A."/>
            <person name="Amrine K.C."/>
            <person name="Cantu D."/>
        </authorList>
    </citation>
    <scope>NUCLEOTIDE SEQUENCE [LARGE SCALE GENOMIC DNA]</scope>
    <source>
        <strain evidence="2">DA912</strain>
    </source>
</reference>
<evidence type="ECO:0000313" key="2">
    <source>
        <dbReference type="EMBL" id="KKY34079.1"/>
    </source>
</evidence>
<proteinExistence type="predicted"/>
<gene>
    <name evidence="2" type="ORF">UCDDA912_g05956</name>
</gene>
<dbReference type="Proteomes" id="UP000034680">
    <property type="component" value="Unassembled WGS sequence"/>
</dbReference>
<evidence type="ECO:0000313" key="3">
    <source>
        <dbReference type="Proteomes" id="UP000034680"/>
    </source>
</evidence>
<keyword evidence="3" id="KW-1185">Reference proteome</keyword>
<protein>
    <recommendedName>
        <fullName evidence="4">Concanavalin A-like lectin/glucanase</fullName>
    </recommendedName>
</protein>
<name>A0A0G2FJ35_9PEZI</name>
<comment type="caution">
    <text evidence="2">The sequence shown here is derived from an EMBL/GenBank/DDBJ whole genome shotgun (WGS) entry which is preliminary data.</text>
</comment>
<reference evidence="2 3" key="1">
    <citation type="submission" date="2015-05" db="EMBL/GenBank/DDBJ databases">
        <title>Distinctive expansion of gene families associated with plant cell wall degradation and secondary metabolism in the genomes of grapevine trunk pathogens.</title>
        <authorList>
            <person name="Lawrence D.P."/>
            <person name="Travadon R."/>
            <person name="Rolshausen P.E."/>
            <person name="Baumgartner K."/>
        </authorList>
    </citation>
    <scope>NUCLEOTIDE SEQUENCE [LARGE SCALE GENOMIC DNA]</scope>
    <source>
        <strain evidence="2">DA912</strain>
    </source>
</reference>